<dbReference type="AlphaFoldDB" id="A0AAV4ME98"/>
<organism evidence="1 2">
    <name type="scientific">Caerostris darwini</name>
    <dbReference type="NCBI Taxonomy" id="1538125"/>
    <lineage>
        <taxon>Eukaryota</taxon>
        <taxon>Metazoa</taxon>
        <taxon>Ecdysozoa</taxon>
        <taxon>Arthropoda</taxon>
        <taxon>Chelicerata</taxon>
        <taxon>Arachnida</taxon>
        <taxon>Araneae</taxon>
        <taxon>Araneomorphae</taxon>
        <taxon>Entelegynae</taxon>
        <taxon>Araneoidea</taxon>
        <taxon>Araneidae</taxon>
        <taxon>Caerostris</taxon>
    </lineage>
</organism>
<gene>
    <name evidence="1" type="ORF">CDAR_172511</name>
</gene>
<dbReference type="EMBL" id="BPLQ01000392">
    <property type="protein sequence ID" value="GIX70762.1"/>
    <property type="molecule type" value="Genomic_DNA"/>
</dbReference>
<evidence type="ECO:0000313" key="2">
    <source>
        <dbReference type="Proteomes" id="UP001054837"/>
    </source>
</evidence>
<evidence type="ECO:0000313" key="1">
    <source>
        <dbReference type="EMBL" id="GIX70762.1"/>
    </source>
</evidence>
<name>A0AAV4ME98_9ARAC</name>
<proteinExistence type="predicted"/>
<keyword evidence="2" id="KW-1185">Reference proteome</keyword>
<reference evidence="1 2" key="1">
    <citation type="submission" date="2021-06" db="EMBL/GenBank/DDBJ databases">
        <title>Caerostris darwini draft genome.</title>
        <authorList>
            <person name="Kono N."/>
            <person name="Arakawa K."/>
        </authorList>
    </citation>
    <scope>NUCLEOTIDE SEQUENCE [LARGE SCALE GENOMIC DNA]</scope>
</reference>
<protein>
    <submittedName>
        <fullName evidence="1">Uncharacterized protein</fullName>
    </submittedName>
</protein>
<comment type="caution">
    <text evidence="1">The sequence shown here is derived from an EMBL/GenBank/DDBJ whole genome shotgun (WGS) entry which is preliminary data.</text>
</comment>
<dbReference type="Proteomes" id="UP001054837">
    <property type="component" value="Unassembled WGS sequence"/>
</dbReference>
<sequence>MNNCSMGSKIPSEVDTDGTAKGVIYQKGILQIRMCCRSEGLAIVMVRFQYYLEYNILLRWSTSFRSKWDSLKTIPGRSCCGRLIDIIAVPLHCVPL</sequence>
<accession>A0AAV4ME98</accession>